<organism evidence="8 9">
    <name type="scientific">Tessaracoccus bendigoensis DSM 12906</name>
    <dbReference type="NCBI Taxonomy" id="1123357"/>
    <lineage>
        <taxon>Bacteria</taxon>
        <taxon>Bacillati</taxon>
        <taxon>Actinomycetota</taxon>
        <taxon>Actinomycetes</taxon>
        <taxon>Propionibacteriales</taxon>
        <taxon>Propionibacteriaceae</taxon>
        <taxon>Tessaracoccus</taxon>
    </lineage>
</organism>
<feature type="domain" description="Type II secretion system protein GspF" evidence="7">
    <location>
        <begin position="99"/>
        <end position="223"/>
    </location>
</feature>
<evidence type="ECO:0000259" key="7">
    <source>
        <dbReference type="Pfam" id="PF00482"/>
    </source>
</evidence>
<evidence type="ECO:0000256" key="4">
    <source>
        <dbReference type="ARBA" id="ARBA00022989"/>
    </source>
</evidence>
<dbReference type="Gene3D" id="1.20.81.30">
    <property type="entry name" value="Type II secretion system (T2SS), domain F"/>
    <property type="match status" value="1"/>
</dbReference>
<dbReference type="AlphaFoldDB" id="A0A1M6HE39"/>
<keyword evidence="3 6" id="KW-0812">Transmembrane</keyword>
<protein>
    <submittedName>
        <fullName evidence="8">Type II secretion system (T2SS), protein F</fullName>
    </submittedName>
</protein>
<keyword evidence="9" id="KW-1185">Reference proteome</keyword>
<dbReference type="OrthoDB" id="5243396at2"/>
<evidence type="ECO:0000256" key="6">
    <source>
        <dbReference type="SAM" id="Phobius"/>
    </source>
</evidence>
<evidence type="ECO:0000256" key="5">
    <source>
        <dbReference type="ARBA" id="ARBA00023136"/>
    </source>
</evidence>
<keyword evidence="4 6" id="KW-1133">Transmembrane helix</keyword>
<dbReference type="GO" id="GO:0005886">
    <property type="term" value="C:plasma membrane"/>
    <property type="evidence" value="ECO:0007669"/>
    <property type="project" value="UniProtKB-SubCell"/>
</dbReference>
<dbReference type="PANTHER" id="PTHR35007:SF3">
    <property type="entry name" value="POSSIBLE CONSERVED ALANINE RICH MEMBRANE PROTEIN"/>
    <property type="match status" value="1"/>
</dbReference>
<dbReference type="PANTHER" id="PTHR35007">
    <property type="entry name" value="INTEGRAL MEMBRANE PROTEIN-RELATED"/>
    <property type="match status" value="1"/>
</dbReference>
<evidence type="ECO:0000256" key="1">
    <source>
        <dbReference type="ARBA" id="ARBA00004651"/>
    </source>
</evidence>
<dbReference type="STRING" id="1123357.SAMN02745244_01960"/>
<dbReference type="EMBL" id="FQZG01000032">
    <property type="protein sequence ID" value="SHJ20498.1"/>
    <property type="molecule type" value="Genomic_DNA"/>
</dbReference>
<feature type="transmembrane region" description="Helical" evidence="6">
    <location>
        <begin position="46"/>
        <end position="79"/>
    </location>
</feature>
<sequence>MTVLAALSGALIVAGILGLIYALTPHPVTPAKAPRVRRRRLSKVRTVALAGLAAGALIAVVTGWLVALVIAPAASVMIYKMVTGRATNRIERLNALADFARALGGVLTVGRGLEQAILHAARSAPAALAPEIGRLAARVRANVATATALRLFADELDDATGDLFAATLILAAERRGPGVASAMQGLAESIDEDVKARRQVETEQQKARTAARMITIISALLLGGLFLAGSYVEPYRTPLGQVLLTVFMSMYLAALVWMGRISAPKPLPRFIGVTGQHATANTAVAGKQGGVG</sequence>
<dbReference type="Proteomes" id="UP000184512">
    <property type="component" value="Unassembled WGS sequence"/>
</dbReference>
<proteinExistence type="predicted"/>
<dbReference type="Pfam" id="PF00482">
    <property type="entry name" value="T2SSF"/>
    <property type="match status" value="1"/>
</dbReference>
<evidence type="ECO:0000256" key="3">
    <source>
        <dbReference type="ARBA" id="ARBA00022692"/>
    </source>
</evidence>
<evidence type="ECO:0000256" key="2">
    <source>
        <dbReference type="ARBA" id="ARBA00022475"/>
    </source>
</evidence>
<feature type="transmembrane region" description="Helical" evidence="6">
    <location>
        <begin position="238"/>
        <end position="259"/>
    </location>
</feature>
<name>A0A1M6HE39_9ACTN</name>
<keyword evidence="2" id="KW-1003">Cell membrane</keyword>
<dbReference type="InterPro" id="IPR018076">
    <property type="entry name" value="T2SS_GspF_dom"/>
</dbReference>
<accession>A0A1M6HE39</accession>
<evidence type="ECO:0000313" key="9">
    <source>
        <dbReference type="Proteomes" id="UP000184512"/>
    </source>
</evidence>
<comment type="subcellular location">
    <subcellularLocation>
        <location evidence="1">Cell membrane</location>
        <topology evidence="1">Multi-pass membrane protein</topology>
    </subcellularLocation>
</comment>
<dbReference type="InterPro" id="IPR042094">
    <property type="entry name" value="T2SS_GspF_sf"/>
</dbReference>
<dbReference type="RefSeq" id="WP_073187666.1">
    <property type="nucleotide sequence ID" value="NZ_FQZG01000032.1"/>
</dbReference>
<reference evidence="9" key="1">
    <citation type="submission" date="2016-11" db="EMBL/GenBank/DDBJ databases">
        <authorList>
            <person name="Varghese N."/>
            <person name="Submissions S."/>
        </authorList>
    </citation>
    <scope>NUCLEOTIDE SEQUENCE [LARGE SCALE GENOMIC DNA]</scope>
    <source>
        <strain evidence="9">DSM 12906</strain>
    </source>
</reference>
<keyword evidence="5 6" id="KW-0472">Membrane</keyword>
<feature type="transmembrane region" description="Helical" evidence="6">
    <location>
        <begin position="213"/>
        <end position="232"/>
    </location>
</feature>
<gene>
    <name evidence="8" type="ORF">SAMN02745244_01960</name>
</gene>
<evidence type="ECO:0000313" key="8">
    <source>
        <dbReference type="EMBL" id="SHJ20498.1"/>
    </source>
</evidence>